<dbReference type="CDD" id="cd17300">
    <property type="entry name" value="PIPKc_PIKfyve"/>
    <property type="match status" value="1"/>
</dbReference>
<dbReference type="GO" id="GO:0000285">
    <property type="term" value="F:1-phosphatidylinositol-3-phosphate 5-kinase activity"/>
    <property type="evidence" value="ECO:0007669"/>
    <property type="project" value="InterPro"/>
</dbReference>
<keyword evidence="3 5" id="KW-0067">ATP-binding</keyword>
<feature type="compositionally biased region" description="Low complexity" evidence="6">
    <location>
        <begin position="799"/>
        <end position="829"/>
    </location>
</feature>
<evidence type="ECO:0000256" key="4">
    <source>
        <dbReference type="PROSITE-ProRule" id="PRU00192"/>
    </source>
</evidence>
<dbReference type="PANTHER" id="PTHR45748:SF7">
    <property type="entry name" value="1-PHOSPHATIDYLINOSITOL 3-PHOSPHATE 5-KINASE-RELATED"/>
    <property type="match status" value="1"/>
</dbReference>
<dbReference type="InterPro" id="IPR001660">
    <property type="entry name" value="SAM"/>
</dbReference>
<dbReference type="InterPro" id="IPR013761">
    <property type="entry name" value="SAM/pointed_sf"/>
</dbReference>
<dbReference type="CDD" id="cd00174">
    <property type="entry name" value="SH3"/>
    <property type="match status" value="1"/>
</dbReference>
<comment type="caution">
    <text evidence="12">The sequence shown here is derived from an EMBL/GenBank/DDBJ whole genome shotgun (WGS) entry which is preliminary data.</text>
</comment>
<feature type="domain" description="PH" evidence="9">
    <location>
        <begin position="1762"/>
        <end position="1861"/>
    </location>
</feature>
<dbReference type="CDD" id="cd09535">
    <property type="entry name" value="SAM_BOI-like_fungal"/>
    <property type="match status" value="1"/>
</dbReference>
<dbReference type="PROSITE" id="PS51455">
    <property type="entry name" value="PIPK"/>
    <property type="match status" value="1"/>
</dbReference>
<dbReference type="SUPFAM" id="SSF50044">
    <property type="entry name" value="SH3-domain"/>
    <property type="match status" value="1"/>
</dbReference>
<feature type="compositionally biased region" description="Basic and acidic residues" evidence="6">
    <location>
        <begin position="921"/>
        <end position="956"/>
    </location>
</feature>
<keyword evidence="5" id="KW-0418">Kinase</keyword>
<evidence type="ECO:0000313" key="12">
    <source>
        <dbReference type="EMBL" id="CAG8474143.1"/>
    </source>
</evidence>
<sequence length="1951" mass="224753">MLVEYSSYNLLLYPFAVFLIFIEIIQLCIEEMSVTIPPKVIVPSHKPLPALPTENSSNEINNNIKILLSYVPPLPRGTNDLALDNSSLSHIRKILRQCLSICVVDSDPWESIILGIILDIAETVPKAIKAIYEKHEDYVASNNEELNEKNDELNEKSEKSEKNEELNEKNYSKQINIQKPLVKFVINFKKEDGKPRSDIRLIGGTIILKGNRHYINRIDKILELMVFVVCNLKLEMCMYRDHSVLRTGNKDILDAEEIQNTLRNSRRSSKSSWFGWLMKNNNLSRIKEHPIKIIDKHGTILSKRKSGTPSVTKESSDEDEDIIVLSKNKFANVITQMENSILSSSPGVKFPPPHLLTRLKDEETEIISLNDGDERSFKSYVSKDVRELARALSNDSNTINSLEKFWSPTSPVPCHNHEIIRMDYYNKTNCHSDKSLGEMIDDICNKANETCEEPSCDHPGKDHITTYTHNDGRISITVEESPDQKLKYFSNNIIMWTQCKLCSSRTSLVLMSESTYYYSFAKYLEILFYNENFACKGLCQHAELRDSLLRCFRRGDLEVKVEYEHVDLFEMRLPKLQINHDANQAYSSLGGSEKLFTICDKVADMLYNETRLEITNFYGSVKQFITLLEEYFDNLPNKKLGSSNVNENEKEKSGYDKSMENLKSLEELTQNFRTEEFELYNMLKKTKVTVLNNVRQAFVERIRATKKRLTQWNKDHIDPVDLESIPKMEWVEPEYVNDNCHVFTGSPIIIREDEPSSIIAFTLSSQDYLNELTAIRYGALPKSQSAPTTPSTEHRPPQSSSSFSTLLSSLRNPSSSSLNNKNPSSSSLNNKKDSDSDSVDGDSFTLVDEYSTKIKRKWVNVKDNGFITHGIETTLGSMKAFNISSLSSKEKKKDHDKDSEKTNPSRSGKFAGLFGMNNVEFENHKEKDNKENEGKENEKQKIFNEKQEYNEKKSEPPRATIEINGHKLNDDESSVHNTFRESIGWSRKNSQKDKERTSPHIKYDAVHRNKRFTCTVYFASEFDSLRRRCGIEDLCIDSLSRCSPWQTTGGKSASTFLKTQDNRLVIKQMVSSWRIAEKEGFLKIAPKYFEYMNKRPNMPSVLAKIFGFYTIKIKDLKNNVLKMDVLVMEHLFFEKTITSKFDLKGIQERHIRDQTKKDDVTLWDGDWVEGRYKSRLLIYSHSKKLLKEALDNDTQFLCDANIMDYSLLVGVDDEKKELIVGIVDFIGAYTLYKRIENRGKTLSRNAKDVTVLPPDQYKERFRDSMDQYFLQIPGFYYNLLHKMYVETVYATHTFRAEHGDEVNFQYGEPIIVLEKDEMYGDGWWQGQNIHGQIGLFPMNYTSYDKPPPINPNTNDITSAAADNHHFNSTTNNIDDVKENETPTNTINSIGTISGLQNKLHKLVTKKKSEAKLNKLSVVNNKSNISEIKKETTPQIIVQPQSNRESISSTIINDSEDLNKNNLNNLSNKISPQPSSSIEKGSKVDSTNTLDSTSKFNNHFNNWHPSTWNMEQVCQWLKEKGLESVMDQFVENDITGDVLIGLNLESLKELNIMSYGKRVHIINAIESLKNDHSLNKEENNYNQTLKVKVNDENVFYNDFESSRSSQTPTINKSNTDNSQYSNERSSEGEKPMNRRTLSKKGSKIFSRLTFSNKNDREEKEERISHSLSLRVKNSPIKKEKLRLQSNGGWDFLMEEENEMDLKSRLEKKSKKKDLRIITPKNSNPLLNSSNLDNKNDSEYRNFYYEHPVDEFINEEEEIIDLKTPDYEGWLKKQGDKYKSWKNRYCILKGVNLFYLRSDKNKKNPQIKGHLNLTGYRIVPDENILQGKYGFKLIHDTERTYYFAHDDLNKMRDWMKAMMKATISRDVKTPVVSSSNMATMPLSEARQRIRSPTFADTDSLLFNEINSPPTPVSRSTSPISTRSASPRFTINQQLSFPSMINRSVSPSPNPQNF</sequence>
<keyword evidence="1 4" id="KW-0728">SH3 domain</keyword>
<dbReference type="Proteomes" id="UP000789706">
    <property type="component" value="Unassembled WGS sequence"/>
</dbReference>
<feature type="compositionally biased region" description="Basic and acidic residues" evidence="6">
    <location>
        <begin position="647"/>
        <end position="658"/>
    </location>
</feature>
<gene>
    <name evidence="12" type="ORF">DEBURN_LOCUS3306</name>
</gene>
<keyword evidence="7" id="KW-0812">Transmembrane</keyword>
<dbReference type="InterPro" id="IPR027483">
    <property type="entry name" value="PInositol-4-P-4/5-kinase_C_sf"/>
</dbReference>
<dbReference type="SUPFAM" id="SSF47769">
    <property type="entry name" value="SAM/Pointed domain"/>
    <property type="match status" value="1"/>
</dbReference>
<protein>
    <submittedName>
        <fullName evidence="12">3472_t:CDS:1</fullName>
    </submittedName>
</protein>
<feature type="domain" description="SAM" evidence="10">
    <location>
        <begin position="1507"/>
        <end position="1570"/>
    </location>
</feature>
<feature type="compositionally biased region" description="Low complexity" evidence="6">
    <location>
        <begin position="1910"/>
        <end position="1925"/>
    </location>
</feature>
<dbReference type="SMART" id="SM00233">
    <property type="entry name" value="PH"/>
    <property type="match status" value="1"/>
</dbReference>
<feature type="compositionally biased region" description="Polar residues" evidence="6">
    <location>
        <begin position="782"/>
        <end position="791"/>
    </location>
</feature>
<evidence type="ECO:0000313" key="13">
    <source>
        <dbReference type="Proteomes" id="UP000789706"/>
    </source>
</evidence>
<evidence type="ECO:0000256" key="5">
    <source>
        <dbReference type="PROSITE-ProRule" id="PRU00781"/>
    </source>
</evidence>
<feature type="region of interest" description="Disordered" evidence="6">
    <location>
        <begin position="886"/>
        <end position="958"/>
    </location>
</feature>
<dbReference type="Gene3D" id="1.10.150.50">
    <property type="entry name" value="Transcription Factor, Ets-1"/>
    <property type="match status" value="1"/>
</dbReference>
<dbReference type="GO" id="GO:0000329">
    <property type="term" value="C:fungal-type vacuole membrane"/>
    <property type="evidence" value="ECO:0007669"/>
    <property type="project" value="TreeGrafter"/>
</dbReference>
<dbReference type="SUPFAM" id="SSF56104">
    <property type="entry name" value="SAICAR synthase-like"/>
    <property type="match status" value="1"/>
</dbReference>
<dbReference type="Pfam" id="PF01504">
    <property type="entry name" value="PIP5K"/>
    <property type="match status" value="1"/>
</dbReference>
<dbReference type="InterPro" id="IPR002498">
    <property type="entry name" value="PInositol-4-P-4/5-kinase_core"/>
</dbReference>
<feature type="region of interest" description="Disordered" evidence="6">
    <location>
        <begin position="1468"/>
        <end position="1489"/>
    </location>
</feature>
<dbReference type="Pfam" id="PF00169">
    <property type="entry name" value="PH"/>
    <property type="match status" value="1"/>
</dbReference>
<dbReference type="SUPFAM" id="SSF50729">
    <property type="entry name" value="PH domain-like"/>
    <property type="match status" value="1"/>
</dbReference>
<keyword evidence="7" id="KW-0472">Membrane</keyword>
<dbReference type="GO" id="GO:0005524">
    <property type="term" value="F:ATP binding"/>
    <property type="evidence" value="ECO:0007669"/>
    <property type="project" value="UniProtKB-UniRule"/>
</dbReference>
<dbReference type="SMART" id="SM00326">
    <property type="entry name" value="SH3"/>
    <property type="match status" value="1"/>
</dbReference>
<dbReference type="Gene3D" id="3.30.810.10">
    <property type="entry name" value="2-Layer Sandwich"/>
    <property type="match status" value="1"/>
</dbReference>
<dbReference type="Gene3D" id="2.30.29.30">
    <property type="entry name" value="Pleckstrin-homology domain (PH domain)/Phosphotyrosine-binding domain (PTB)"/>
    <property type="match status" value="1"/>
</dbReference>
<keyword evidence="7" id="KW-1133">Transmembrane helix</keyword>
<feature type="compositionally biased region" description="Polar residues" evidence="6">
    <location>
        <begin position="1469"/>
        <end position="1489"/>
    </location>
</feature>
<feature type="compositionally biased region" description="Basic and acidic residues" evidence="6">
    <location>
        <begin position="146"/>
        <end position="169"/>
    </location>
</feature>
<organism evidence="12 13">
    <name type="scientific">Diversispora eburnea</name>
    <dbReference type="NCBI Taxonomy" id="1213867"/>
    <lineage>
        <taxon>Eukaryota</taxon>
        <taxon>Fungi</taxon>
        <taxon>Fungi incertae sedis</taxon>
        <taxon>Mucoromycota</taxon>
        <taxon>Glomeromycotina</taxon>
        <taxon>Glomeromycetes</taxon>
        <taxon>Diversisporales</taxon>
        <taxon>Diversisporaceae</taxon>
        <taxon>Diversispora</taxon>
    </lineage>
</organism>
<evidence type="ECO:0000259" key="9">
    <source>
        <dbReference type="PROSITE" id="PS50003"/>
    </source>
</evidence>
<dbReference type="Pfam" id="PF07647">
    <property type="entry name" value="SAM_2"/>
    <property type="match status" value="1"/>
</dbReference>
<reference evidence="12" key="1">
    <citation type="submission" date="2021-06" db="EMBL/GenBank/DDBJ databases">
        <authorList>
            <person name="Kallberg Y."/>
            <person name="Tangrot J."/>
            <person name="Rosling A."/>
        </authorList>
    </citation>
    <scope>NUCLEOTIDE SEQUENCE</scope>
    <source>
        <strain evidence="12">AZ414A</strain>
    </source>
</reference>
<dbReference type="PANTHER" id="PTHR45748">
    <property type="entry name" value="1-PHOSPHATIDYLINOSITOL 3-PHOSPHATE 5-KINASE-RELATED"/>
    <property type="match status" value="1"/>
</dbReference>
<dbReference type="SMART" id="SM00454">
    <property type="entry name" value="SAM"/>
    <property type="match status" value="1"/>
</dbReference>
<dbReference type="InterPro" id="IPR036028">
    <property type="entry name" value="SH3-like_dom_sf"/>
</dbReference>
<evidence type="ECO:0000259" key="10">
    <source>
        <dbReference type="PROSITE" id="PS50105"/>
    </source>
</evidence>
<feature type="domain" description="PIPK" evidence="11">
    <location>
        <begin position="951"/>
        <end position="1269"/>
    </location>
</feature>
<feature type="region of interest" description="Disordered" evidence="6">
    <location>
        <begin position="1599"/>
        <end position="1637"/>
    </location>
</feature>
<evidence type="ECO:0000256" key="6">
    <source>
        <dbReference type="SAM" id="MobiDB-lite"/>
    </source>
</evidence>
<feature type="region of interest" description="Disordered" evidence="6">
    <location>
        <begin position="639"/>
        <end position="658"/>
    </location>
</feature>
<keyword evidence="5" id="KW-0808">Transferase</keyword>
<dbReference type="SMART" id="SM00330">
    <property type="entry name" value="PIPKc"/>
    <property type="match status" value="1"/>
</dbReference>
<evidence type="ECO:0000256" key="1">
    <source>
        <dbReference type="ARBA" id="ARBA00022443"/>
    </source>
</evidence>
<feature type="transmembrane region" description="Helical" evidence="7">
    <location>
        <begin position="7"/>
        <end position="27"/>
    </location>
</feature>
<feature type="compositionally biased region" description="Polar residues" evidence="6">
    <location>
        <begin position="1601"/>
        <end position="1622"/>
    </location>
</feature>
<evidence type="ECO:0000256" key="2">
    <source>
        <dbReference type="ARBA" id="ARBA00022741"/>
    </source>
</evidence>
<feature type="region of interest" description="Disordered" evidence="6">
    <location>
        <begin position="781"/>
        <end position="842"/>
    </location>
</feature>
<feature type="region of interest" description="Disordered" evidence="6">
    <location>
        <begin position="143"/>
        <end position="169"/>
    </location>
</feature>
<evidence type="ECO:0000259" key="11">
    <source>
        <dbReference type="PROSITE" id="PS51455"/>
    </source>
</evidence>
<dbReference type="PROSITE" id="PS50003">
    <property type="entry name" value="PH_DOMAIN"/>
    <property type="match status" value="1"/>
</dbReference>
<evidence type="ECO:0000259" key="8">
    <source>
        <dbReference type="PROSITE" id="PS50002"/>
    </source>
</evidence>
<dbReference type="InterPro" id="IPR001452">
    <property type="entry name" value="SH3_domain"/>
</dbReference>
<dbReference type="PROSITE" id="PS50105">
    <property type="entry name" value="SAM_DOMAIN"/>
    <property type="match status" value="1"/>
</dbReference>
<keyword evidence="13" id="KW-1185">Reference proteome</keyword>
<dbReference type="PROSITE" id="PS50002">
    <property type="entry name" value="SH3"/>
    <property type="match status" value="1"/>
</dbReference>
<accession>A0A9N8W1R1</accession>
<feature type="domain" description="SH3" evidence="8">
    <location>
        <begin position="1283"/>
        <end position="1346"/>
    </location>
</feature>
<dbReference type="OrthoDB" id="158357at2759"/>
<evidence type="ECO:0000256" key="7">
    <source>
        <dbReference type="SAM" id="Phobius"/>
    </source>
</evidence>
<dbReference type="GO" id="GO:0046854">
    <property type="term" value="P:phosphatidylinositol phosphate biosynthetic process"/>
    <property type="evidence" value="ECO:0007669"/>
    <property type="project" value="TreeGrafter"/>
</dbReference>
<dbReference type="Gene3D" id="3.30.800.10">
    <property type="entry name" value="Phosphatidylinositol Phosphate Kinase II Beta"/>
    <property type="match status" value="1"/>
</dbReference>
<name>A0A9N8W1R1_9GLOM</name>
<dbReference type="Gene3D" id="2.30.30.40">
    <property type="entry name" value="SH3 Domains"/>
    <property type="match status" value="1"/>
</dbReference>
<dbReference type="EMBL" id="CAJVPK010000206">
    <property type="protein sequence ID" value="CAG8474143.1"/>
    <property type="molecule type" value="Genomic_DNA"/>
</dbReference>
<dbReference type="InterPro" id="IPR001849">
    <property type="entry name" value="PH_domain"/>
</dbReference>
<dbReference type="InterPro" id="IPR027484">
    <property type="entry name" value="PInositol-4-P-5-kinase_N"/>
</dbReference>
<dbReference type="InterPro" id="IPR044769">
    <property type="entry name" value="PIKfyve_PIPKc"/>
</dbReference>
<proteinExistence type="predicted"/>
<keyword evidence="2 5" id="KW-0547">Nucleotide-binding</keyword>
<dbReference type="InterPro" id="IPR011993">
    <property type="entry name" value="PH-like_dom_sf"/>
</dbReference>
<feature type="compositionally biased region" description="Basic and acidic residues" evidence="6">
    <location>
        <begin position="888"/>
        <end position="903"/>
    </location>
</feature>
<dbReference type="GO" id="GO:0010008">
    <property type="term" value="C:endosome membrane"/>
    <property type="evidence" value="ECO:0007669"/>
    <property type="project" value="TreeGrafter"/>
</dbReference>
<dbReference type="Pfam" id="PF14604">
    <property type="entry name" value="SH3_9"/>
    <property type="match status" value="1"/>
</dbReference>
<evidence type="ECO:0000256" key="3">
    <source>
        <dbReference type="ARBA" id="ARBA00022840"/>
    </source>
</evidence>
<feature type="region of interest" description="Disordered" evidence="6">
    <location>
        <begin position="1903"/>
        <end position="1929"/>
    </location>
</feature>